<keyword evidence="4" id="KW-1185">Reference proteome</keyword>
<dbReference type="OrthoDB" id="2420947at2759"/>
<feature type="compositionally biased region" description="Basic and acidic residues" evidence="2">
    <location>
        <begin position="129"/>
        <end position="154"/>
    </location>
</feature>
<feature type="compositionally biased region" description="Polar residues" evidence="2">
    <location>
        <begin position="78"/>
        <end position="89"/>
    </location>
</feature>
<reference evidence="3 4" key="1">
    <citation type="journal article" date="2018" name="PLoS Pathog.">
        <title>Evolution of structural diversity of trichothecenes, a family of toxins produced by plant pathogenic and entomopathogenic fungi.</title>
        <authorList>
            <person name="Proctor R.H."/>
            <person name="McCormick S.P."/>
            <person name="Kim H.S."/>
            <person name="Cardoza R.E."/>
            <person name="Stanley A.M."/>
            <person name="Lindo L."/>
            <person name="Kelly A."/>
            <person name="Brown D.W."/>
            <person name="Lee T."/>
            <person name="Vaughan M.M."/>
            <person name="Alexander N.J."/>
            <person name="Busman M."/>
            <person name="Gutierrez S."/>
        </authorList>
    </citation>
    <scope>NUCLEOTIDE SEQUENCE [LARGE SCALE GENOMIC DNA]</scope>
    <source>
        <strain evidence="3 4">NRRL 20695</strain>
    </source>
</reference>
<feature type="compositionally biased region" description="Polar residues" evidence="2">
    <location>
        <begin position="316"/>
        <end position="327"/>
    </location>
</feature>
<dbReference type="STRING" id="694270.A0A395S7X4"/>
<name>A0A395S7X4_9HYPO</name>
<proteinExistence type="predicted"/>
<dbReference type="InterPro" id="IPR017956">
    <property type="entry name" value="AT_hook_DNA-bd_motif"/>
</dbReference>
<dbReference type="SMART" id="SM00384">
    <property type="entry name" value="AT_hook"/>
    <property type="match status" value="5"/>
</dbReference>
<dbReference type="Pfam" id="PF13094">
    <property type="entry name" value="CENP-Q"/>
    <property type="match status" value="1"/>
</dbReference>
<organism evidence="3 4">
    <name type="scientific">Fusarium longipes</name>
    <dbReference type="NCBI Taxonomy" id="694270"/>
    <lineage>
        <taxon>Eukaryota</taxon>
        <taxon>Fungi</taxon>
        <taxon>Dikarya</taxon>
        <taxon>Ascomycota</taxon>
        <taxon>Pezizomycotina</taxon>
        <taxon>Sordariomycetes</taxon>
        <taxon>Hypocreomycetidae</taxon>
        <taxon>Hypocreales</taxon>
        <taxon>Nectriaceae</taxon>
        <taxon>Fusarium</taxon>
    </lineage>
</organism>
<feature type="compositionally biased region" description="Basic and acidic residues" evidence="2">
    <location>
        <begin position="218"/>
        <end position="234"/>
    </location>
</feature>
<protein>
    <submittedName>
        <fullName evidence="3">Cylicin ii</fullName>
    </submittedName>
</protein>
<feature type="compositionally biased region" description="Basic residues" evidence="2">
    <location>
        <begin position="302"/>
        <end position="313"/>
    </location>
</feature>
<sequence>MSSEPIPQARKRGRPANASKSAATSASQDRPDEYEADNEEPVRPKQRGRPKKSGQDNATEKTVIQEDKSRKRRDRPSLENTSAENTIEDASQLKRKRGRPLPETNQEEKEPDQQIVKNEAPRKRKRGRHSLERNNDNAPEPEHEQETIEKEPRANKKRGRAKKNQNDEEPEQQVAETENETKRKRGRPSHEKDQDDKEPGQEVADGPEKSRQKKKTRETRLEQPDKQQKEEPPQRRKGRRPAQQPEHSELEPEEAEPAPRKKRQRKGLELEPEERGPEEEEQQIRQSPRNSRGDGREDSNNKGRKTGKYKKPARASQENAADQQPQGATKRGRRKGEKPLAEKVDGSEPKQREQDTKEKKRYNKDDAPTDSDESLSSTKPYSHIAPFKRTIRSSHIAAKWSGLTGSSIPVATSILTLAQRPILQRTATTRNRREHATAALNLVARRIERKIDRGVPFPPASSTTGTRRRADADGGRAMELDFEAIIDGKQALERQLQPGKHAVELLKAERNRMEKELEKDYEELRRLEANARAQTRERKDLFRKAHVLAPISQAKDQDQDTKFVARRNEGSLKELLNTPIEPLALQFAGHIESIRGNLQQAEGVVPQLNRTKAALQDALQRYLDSDTYEQVLLV</sequence>
<accession>A0A395S7X4</accession>
<feature type="region of interest" description="Disordered" evidence="2">
    <location>
        <begin position="1"/>
        <end position="380"/>
    </location>
</feature>
<feature type="compositionally biased region" description="Basic and acidic residues" evidence="2">
    <location>
        <begin position="337"/>
        <end position="367"/>
    </location>
</feature>
<feature type="compositionally biased region" description="Basic and acidic residues" evidence="2">
    <location>
        <begin position="188"/>
        <end position="210"/>
    </location>
</feature>
<dbReference type="GO" id="GO:0003677">
    <property type="term" value="F:DNA binding"/>
    <property type="evidence" value="ECO:0007669"/>
    <property type="project" value="InterPro"/>
</dbReference>
<dbReference type="InterPro" id="IPR025212">
    <property type="entry name" value="CAD_CENP-Q"/>
</dbReference>
<evidence type="ECO:0000256" key="2">
    <source>
        <dbReference type="SAM" id="MobiDB-lite"/>
    </source>
</evidence>
<dbReference type="EMBL" id="PXOG01000197">
    <property type="protein sequence ID" value="RGP68169.1"/>
    <property type="molecule type" value="Genomic_DNA"/>
</dbReference>
<dbReference type="AlphaFoldDB" id="A0A395S7X4"/>
<feature type="coiled-coil region" evidence="1">
    <location>
        <begin position="503"/>
        <end position="544"/>
    </location>
</feature>
<feature type="compositionally biased region" description="Basic and acidic residues" evidence="2">
    <location>
        <begin position="291"/>
        <end position="301"/>
    </location>
</feature>
<evidence type="ECO:0000256" key="1">
    <source>
        <dbReference type="SAM" id="Coils"/>
    </source>
</evidence>
<keyword evidence="1" id="KW-0175">Coiled coil</keyword>
<evidence type="ECO:0000313" key="3">
    <source>
        <dbReference type="EMBL" id="RGP68169.1"/>
    </source>
</evidence>
<feature type="compositionally biased region" description="Basic and acidic residues" evidence="2">
    <location>
        <begin position="266"/>
        <end position="275"/>
    </location>
</feature>
<gene>
    <name evidence="3" type="ORF">FLONG3_8244</name>
</gene>
<comment type="caution">
    <text evidence="3">The sequence shown here is derived from an EMBL/GenBank/DDBJ whole genome shotgun (WGS) entry which is preliminary data.</text>
</comment>
<dbReference type="Proteomes" id="UP000266234">
    <property type="component" value="Unassembled WGS sequence"/>
</dbReference>
<evidence type="ECO:0000313" key="4">
    <source>
        <dbReference type="Proteomes" id="UP000266234"/>
    </source>
</evidence>
<feature type="compositionally biased region" description="Low complexity" evidence="2">
    <location>
        <begin position="16"/>
        <end position="27"/>
    </location>
</feature>